<evidence type="ECO:0000313" key="2">
    <source>
        <dbReference type="Proteomes" id="UP001305414"/>
    </source>
</evidence>
<sequence>MTQLNAYFSGEPTKPYTFDPSKVQLAISIGRDRGTGQLGSWRLWSFLVVRIPWNRFFPL</sequence>
<keyword evidence="2" id="KW-1185">Reference proteome</keyword>
<evidence type="ECO:0000313" key="1">
    <source>
        <dbReference type="EMBL" id="KAK5627088.1"/>
    </source>
</evidence>
<dbReference type="Proteomes" id="UP001305414">
    <property type="component" value="Unassembled WGS sequence"/>
</dbReference>
<protein>
    <submittedName>
        <fullName evidence="1">Uncharacterized protein</fullName>
    </submittedName>
</protein>
<dbReference type="AlphaFoldDB" id="A0AAN7UE52"/>
<organism evidence="1 2">
    <name type="scientific">Xylaria bambusicola</name>
    <dbReference type="NCBI Taxonomy" id="326684"/>
    <lineage>
        <taxon>Eukaryota</taxon>
        <taxon>Fungi</taxon>
        <taxon>Dikarya</taxon>
        <taxon>Ascomycota</taxon>
        <taxon>Pezizomycotina</taxon>
        <taxon>Sordariomycetes</taxon>
        <taxon>Xylariomycetidae</taxon>
        <taxon>Xylariales</taxon>
        <taxon>Xylariaceae</taxon>
        <taxon>Xylaria</taxon>
    </lineage>
</organism>
<proteinExistence type="predicted"/>
<comment type="caution">
    <text evidence="1">The sequence shown here is derived from an EMBL/GenBank/DDBJ whole genome shotgun (WGS) entry which is preliminary data.</text>
</comment>
<reference evidence="1 2" key="1">
    <citation type="submission" date="2023-10" db="EMBL/GenBank/DDBJ databases">
        <title>Draft genome sequence of Xylaria bambusicola isolate GMP-LS, the root and basal stem rot pathogen of sugarcane in Indonesia.</title>
        <authorList>
            <person name="Selvaraj P."/>
            <person name="Muralishankar V."/>
            <person name="Muruganantham S."/>
            <person name="Sp S."/>
            <person name="Haryani S."/>
            <person name="Lau K.J.X."/>
            <person name="Naqvi N.I."/>
        </authorList>
    </citation>
    <scope>NUCLEOTIDE SEQUENCE [LARGE SCALE GENOMIC DNA]</scope>
    <source>
        <strain evidence="1">GMP-LS</strain>
    </source>
</reference>
<gene>
    <name evidence="1" type="ORF">RRF57_002803</name>
</gene>
<accession>A0AAN7UE52</accession>
<dbReference type="EMBL" id="JAWHQM010000005">
    <property type="protein sequence ID" value="KAK5627088.1"/>
    <property type="molecule type" value="Genomic_DNA"/>
</dbReference>
<name>A0AAN7UE52_9PEZI</name>